<evidence type="ECO:0000256" key="1">
    <source>
        <dbReference type="SAM" id="Phobius"/>
    </source>
</evidence>
<sequence length="292" mass="32803">MASVSNRWAIRVGAGLLILLMVGYAIRSYLLPEQTVVVFLQHAESVDWVPATRNPLFEGGRVEFAARDLVQLAGENLGEWHEVATVSFEDEASYQTFLARIDAQQNLAQYHVLWAEPMAPELHFQINLRLRGFLDDDTVDVGARAPMESVVPDPRYAHRWTELFTGSYRGELVLLNFNTFNESPEVLDDKQGGDADSEEVFERYTEKAFRVLGRMGAQIDQVGSIDGVVIGPSARNYDAYGFVLYPSVPAFEMVFTAKERVDAQVHQRAALSAEGSAGYWAKPYDEFRLQTK</sequence>
<organism evidence="2">
    <name type="scientific">marine metagenome</name>
    <dbReference type="NCBI Taxonomy" id="408172"/>
    <lineage>
        <taxon>unclassified sequences</taxon>
        <taxon>metagenomes</taxon>
        <taxon>ecological metagenomes</taxon>
    </lineage>
</organism>
<name>A0A381RIR2_9ZZZZ</name>
<keyword evidence="1" id="KW-0472">Membrane</keyword>
<dbReference type="AlphaFoldDB" id="A0A381RIR2"/>
<proteinExistence type="predicted"/>
<protein>
    <recommendedName>
        <fullName evidence="3">DUF1330 domain-containing protein</fullName>
    </recommendedName>
</protein>
<dbReference type="Gene3D" id="3.30.70.100">
    <property type="match status" value="1"/>
</dbReference>
<keyword evidence="1" id="KW-0812">Transmembrane</keyword>
<gene>
    <name evidence="2" type="ORF">METZ01_LOCUS43663</name>
</gene>
<evidence type="ECO:0000313" key="2">
    <source>
        <dbReference type="EMBL" id="SUZ90809.1"/>
    </source>
</evidence>
<reference evidence="2" key="1">
    <citation type="submission" date="2018-05" db="EMBL/GenBank/DDBJ databases">
        <authorList>
            <person name="Lanie J.A."/>
            <person name="Ng W.-L."/>
            <person name="Kazmierczak K.M."/>
            <person name="Andrzejewski T.M."/>
            <person name="Davidsen T.M."/>
            <person name="Wayne K.J."/>
            <person name="Tettelin H."/>
            <person name="Glass J.I."/>
            <person name="Rusch D."/>
            <person name="Podicherti R."/>
            <person name="Tsui H.-C.T."/>
            <person name="Winkler M.E."/>
        </authorList>
    </citation>
    <scope>NUCLEOTIDE SEQUENCE</scope>
</reference>
<dbReference type="EMBL" id="UINC01001925">
    <property type="protein sequence ID" value="SUZ90809.1"/>
    <property type="molecule type" value="Genomic_DNA"/>
</dbReference>
<feature type="transmembrane region" description="Helical" evidence="1">
    <location>
        <begin position="12"/>
        <end position="30"/>
    </location>
</feature>
<keyword evidence="1" id="KW-1133">Transmembrane helix</keyword>
<evidence type="ECO:0008006" key="3">
    <source>
        <dbReference type="Google" id="ProtNLM"/>
    </source>
</evidence>
<accession>A0A381RIR2</accession>